<sequence>MMAETDAEYGLTPQGYVAEPEDAIQIDLFELAGSLMGSNIGTAEKSILGSFIRIVAHRMANYEQTIGNVWDSWFFDTATGITLDKVVALLGLTRNKSQPAYVSLSFTGKAGTVIDADEMFETEDGQTFILEDAVILDADGNGSGIAVSMDESADANVAAGTITKQTMPVEEITSVTNPVAATGGMTTEDDETFKNRVKVFEESPSGATRDGIKSSVANVAGVDQVEVNVNDTNEVDENSDPPKSIHVYASGGIDGDVAQAISDTLAGGTQTVGATVCKVLDRGGHPQEIHFDRPTGVPIFMTVTLDTDSTLFETDGIDQIKTNIKTYLNSLTMGDKVRFTYLYTLVYGVVGVTDAEIKIGRTTDTLAASDIQLETFESATYALGNIEVVTNAN</sequence>
<dbReference type="Proteomes" id="UP000012042">
    <property type="component" value="Chromosome"/>
</dbReference>
<evidence type="ECO:0000313" key="2">
    <source>
        <dbReference type="EMBL" id="BAN07335.1"/>
    </source>
</evidence>
<name>M5AFZ3_LEVBR</name>
<reference evidence="2 3" key="1">
    <citation type="journal article" date="2013" name="PLoS ONE">
        <title>Genomic Analysis by Deep Sequencing of the Probiotic Lactobacillus brevis KB290 Harboring Nine Plasmids Reveals Genomic Stability.</title>
        <authorList>
            <person name="Fukao M."/>
            <person name="Oshima K."/>
            <person name="Morita H."/>
            <person name="Toh H."/>
            <person name="Suda W."/>
            <person name="Kim S.W."/>
            <person name="Suzuki S."/>
            <person name="Yakabe T."/>
            <person name="Hattori M."/>
            <person name="Yajima N."/>
        </authorList>
    </citation>
    <scope>NUCLEOTIDE SEQUENCE [LARGE SCALE GENOMIC DNA]</scope>
    <source>
        <strain evidence="2 3">KB290</strain>
    </source>
</reference>
<dbReference type="EMBL" id="AP012167">
    <property type="protein sequence ID" value="BAN07335.1"/>
    <property type="molecule type" value="Genomic_DNA"/>
</dbReference>
<dbReference type="Pfam" id="PF04865">
    <property type="entry name" value="Baseplate_J"/>
    <property type="match status" value="1"/>
</dbReference>
<dbReference type="HOGENOM" id="CLU_045101_0_0_9"/>
<dbReference type="KEGG" id="lbk:LVISKB_1700"/>
<evidence type="ECO:0000259" key="1">
    <source>
        <dbReference type="Pfam" id="PF04865"/>
    </source>
</evidence>
<dbReference type="PATRIC" id="fig|1001583.3.peg.1684"/>
<dbReference type="AlphaFoldDB" id="M5AFZ3"/>
<dbReference type="InterPro" id="IPR052399">
    <property type="entry name" value="Phage_Baseplate_Assmbl_Protein"/>
</dbReference>
<protein>
    <recommendedName>
        <fullName evidence="1">Baseplate protein J-like barrel domain-containing protein</fullName>
    </recommendedName>
</protein>
<feature type="domain" description="Baseplate protein J-like barrel" evidence="1">
    <location>
        <begin position="104"/>
        <end position="184"/>
    </location>
</feature>
<dbReference type="InterPro" id="IPR006949">
    <property type="entry name" value="Barrel_Baseplate_J-like"/>
</dbReference>
<gene>
    <name evidence="2" type="ORF">LVISKB_1700</name>
</gene>
<dbReference type="PANTHER" id="PTHR37829:SF3">
    <property type="entry name" value="PROTEIN JAYE-RELATED"/>
    <property type="match status" value="1"/>
</dbReference>
<dbReference type="PANTHER" id="PTHR37829">
    <property type="entry name" value="PHAGE-LIKE ELEMENT PBSX PROTEIN XKDT"/>
    <property type="match status" value="1"/>
</dbReference>
<organism evidence="2 3">
    <name type="scientific">Levilactobacillus brevis KB290</name>
    <dbReference type="NCBI Taxonomy" id="1001583"/>
    <lineage>
        <taxon>Bacteria</taxon>
        <taxon>Bacillati</taxon>
        <taxon>Bacillota</taxon>
        <taxon>Bacilli</taxon>
        <taxon>Lactobacillales</taxon>
        <taxon>Lactobacillaceae</taxon>
        <taxon>Levilactobacillus</taxon>
    </lineage>
</organism>
<proteinExistence type="predicted"/>
<evidence type="ECO:0000313" key="3">
    <source>
        <dbReference type="Proteomes" id="UP000012042"/>
    </source>
</evidence>
<accession>M5AFZ3</accession>